<proteinExistence type="predicted"/>
<dbReference type="Pfam" id="PF01266">
    <property type="entry name" value="DAO"/>
    <property type="match status" value="1"/>
</dbReference>
<dbReference type="AlphaFoldDB" id="A0A4R2PMF9"/>
<name>A0A4R2PMF9_RHOSA</name>
<reference evidence="3 4" key="1">
    <citation type="submission" date="2019-03" db="EMBL/GenBank/DDBJ databases">
        <title>Genomic Encyclopedia of Type Strains, Phase IV (KMG-IV): sequencing the most valuable type-strain genomes for metagenomic binning, comparative biology and taxonomic classification.</title>
        <authorList>
            <person name="Goeker M."/>
        </authorList>
    </citation>
    <scope>NUCLEOTIDE SEQUENCE [LARGE SCALE GENOMIC DNA]</scope>
    <source>
        <strain evidence="3 4">DSM 2132</strain>
    </source>
</reference>
<sequence>MADKTDILVIGGGIAGASAAYYLADAGARVTVVESEALLGFHTTGRSAAFFAESYGGPSVLPLTSASRGFFEQPPAGFSDAPLVHDRGALHVFTEDQVDRAQAQLADLAGAVSGVDMIDAAEVRRRVPVVALDGLAGAIDDPDCWDMDVAALHQGFLGGLRARGGAVRVKAPVEALDRVDGVWRARVGGETIEAATVVNAAGAWGDRVAELAGVRPVGLIPCRRTIIVFNPAKATVEPHWPLVFDLAESFYFRPESGGVLASPADETAMPAGDVQPEELDVAIIADRIQRATTLDVPSIRQRWAGLRTFAPDRAPVIGFDPDRPGFFWSVGQAGWGIQTAPAWGRLVADLVLTGAVSDALAAFGVRADAYTPRRFAEAA</sequence>
<protein>
    <submittedName>
        <fullName evidence="3">D-arginine dehydrogenase</fullName>
    </submittedName>
</protein>
<dbReference type="EMBL" id="SLXO01000004">
    <property type="protein sequence ID" value="TCP35381.1"/>
    <property type="molecule type" value="Genomic_DNA"/>
</dbReference>
<dbReference type="PANTHER" id="PTHR13847">
    <property type="entry name" value="SARCOSINE DEHYDROGENASE-RELATED"/>
    <property type="match status" value="1"/>
</dbReference>
<dbReference type="InParanoid" id="A0A4R2PMF9"/>
<comment type="caution">
    <text evidence="3">The sequence shown here is derived from an EMBL/GenBank/DDBJ whole genome shotgun (WGS) entry which is preliminary data.</text>
</comment>
<gene>
    <name evidence="3" type="ORF">EV659_104233</name>
</gene>
<dbReference type="Proteomes" id="UP000295399">
    <property type="component" value="Unassembled WGS sequence"/>
</dbReference>
<accession>A0A4R2PMF9</accession>
<evidence type="ECO:0000313" key="4">
    <source>
        <dbReference type="Proteomes" id="UP000295399"/>
    </source>
</evidence>
<organism evidence="3 4">
    <name type="scientific">Rhodothalassium salexigens DSM 2132</name>
    <dbReference type="NCBI Taxonomy" id="1188247"/>
    <lineage>
        <taxon>Bacteria</taxon>
        <taxon>Pseudomonadati</taxon>
        <taxon>Pseudomonadota</taxon>
        <taxon>Alphaproteobacteria</taxon>
        <taxon>Rhodothalassiales</taxon>
        <taxon>Rhodothalassiaceae</taxon>
        <taxon>Rhodothalassium</taxon>
    </lineage>
</organism>
<evidence type="ECO:0000256" key="1">
    <source>
        <dbReference type="ARBA" id="ARBA00023002"/>
    </source>
</evidence>
<dbReference type="Gene3D" id="3.30.9.10">
    <property type="entry name" value="D-Amino Acid Oxidase, subunit A, domain 2"/>
    <property type="match status" value="1"/>
</dbReference>
<keyword evidence="1" id="KW-0560">Oxidoreductase</keyword>
<evidence type="ECO:0000313" key="3">
    <source>
        <dbReference type="EMBL" id="TCP35381.1"/>
    </source>
</evidence>
<dbReference type="InterPro" id="IPR006076">
    <property type="entry name" value="FAD-dep_OxRdtase"/>
</dbReference>
<keyword evidence="4" id="KW-1185">Reference proteome</keyword>
<dbReference type="PANTHER" id="PTHR13847:SF287">
    <property type="entry name" value="FAD-DEPENDENT OXIDOREDUCTASE DOMAIN-CONTAINING PROTEIN 1"/>
    <property type="match status" value="1"/>
</dbReference>
<dbReference type="GO" id="GO:0016491">
    <property type="term" value="F:oxidoreductase activity"/>
    <property type="evidence" value="ECO:0007669"/>
    <property type="project" value="UniProtKB-KW"/>
</dbReference>
<feature type="domain" description="FAD dependent oxidoreductase" evidence="2">
    <location>
        <begin position="6"/>
        <end position="350"/>
    </location>
</feature>
<dbReference type="SUPFAM" id="SSF51905">
    <property type="entry name" value="FAD/NAD(P)-binding domain"/>
    <property type="match status" value="1"/>
</dbReference>
<dbReference type="RefSeq" id="WP_165878783.1">
    <property type="nucleotide sequence ID" value="NZ_JACIGF010000004.1"/>
</dbReference>
<dbReference type="Gene3D" id="3.50.50.60">
    <property type="entry name" value="FAD/NAD(P)-binding domain"/>
    <property type="match status" value="1"/>
</dbReference>
<dbReference type="InterPro" id="IPR036188">
    <property type="entry name" value="FAD/NAD-bd_sf"/>
</dbReference>
<evidence type="ECO:0000259" key="2">
    <source>
        <dbReference type="Pfam" id="PF01266"/>
    </source>
</evidence>
<dbReference type="GO" id="GO:0005737">
    <property type="term" value="C:cytoplasm"/>
    <property type="evidence" value="ECO:0007669"/>
    <property type="project" value="TreeGrafter"/>
</dbReference>